<evidence type="ECO:0000259" key="5">
    <source>
        <dbReference type="Pfam" id="PF04829"/>
    </source>
</evidence>
<reference evidence="6" key="1">
    <citation type="submission" date="2023-08" db="EMBL/GenBank/DDBJ databases">
        <title>Emergence of clinically-relevant ST2 carbapenem-resistant Acinetobacter baumannii strains in hospital sewages in Zhejiang, East of China.</title>
        <authorList>
            <person name="Kaichao C."/>
            <person name="Zhang R."/>
        </authorList>
    </citation>
    <scope>NUCLEOTIDE SEQUENCE</scope>
    <source>
        <strain evidence="6">M-RB-37</strain>
    </source>
</reference>
<sequence length="150" mass="15631">MSPYAAYVIGQRWGHGEDKNKAAQLTAHTILGATLAYVNGENPTAGGSAAVAAESAADYLSQKYKSNPDYQNANGEFEANRLPEDVKTQIRDLTAAIGAVVGGTVGDSAFSAQLAGVVGQNAVGNNYLTSSQLSYYDLELETCGSKTTCD</sequence>
<dbReference type="GO" id="GO:0090729">
    <property type="term" value="F:toxin activity"/>
    <property type="evidence" value="ECO:0007669"/>
    <property type="project" value="UniProtKB-KW"/>
</dbReference>
<name>A0AAW8J481_9GAMM</name>
<evidence type="ECO:0000313" key="7">
    <source>
        <dbReference type="Proteomes" id="UP001243844"/>
    </source>
</evidence>
<evidence type="ECO:0000256" key="1">
    <source>
        <dbReference type="ARBA" id="ARBA00004219"/>
    </source>
</evidence>
<keyword evidence="4" id="KW-0843">Virulence</keyword>
<comment type="subcellular location">
    <subcellularLocation>
        <location evidence="1">Target cell</location>
        <location evidence="1">Target cell cytoplasm</location>
    </subcellularLocation>
</comment>
<accession>A0AAW8J481</accession>
<evidence type="ECO:0000256" key="3">
    <source>
        <dbReference type="ARBA" id="ARBA00022913"/>
    </source>
</evidence>
<keyword evidence="3" id="KW-1266">Target cell cytoplasm</keyword>
<evidence type="ECO:0000256" key="2">
    <source>
        <dbReference type="ARBA" id="ARBA00022656"/>
    </source>
</evidence>
<protein>
    <submittedName>
        <fullName evidence="6">VENN motif pre-toxin domain-containing protein</fullName>
    </submittedName>
</protein>
<organism evidence="6 7">
    <name type="scientific">Acinetobacter rudis</name>
    <dbReference type="NCBI Taxonomy" id="632955"/>
    <lineage>
        <taxon>Bacteria</taxon>
        <taxon>Pseudomonadati</taxon>
        <taxon>Pseudomonadota</taxon>
        <taxon>Gammaproteobacteria</taxon>
        <taxon>Moraxellales</taxon>
        <taxon>Moraxellaceae</taxon>
        <taxon>Acinetobacter</taxon>
    </lineage>
</organism>
<dbReference type="InterPro" id="IPR006914">
    <property type="entry name" value="VENN_dom"/>
</dbReference>
<dbReference type="EMBL" id="JAVIDL010000005">
    <property type="protein sequence ID" value="MDQ8934846.1"/>
    <property type="molecule type" value="Genomic_DNA"/>
</dbReference>
<feature type="domain" description="VENN motif-containing" evidence="5">
    <location>
        <begin position="80"/>
        <end position="129"/>
    </location>
</feature>
<keyword evidence="2" id="KW-0800">Toxin</keyword>
<comment type="caution">
    <text evidence="6">The sequence shown here is derived from an EMBL/GenBank/DDBJ whole genome shotgun (WGS) entry which is preliminary data.</text>
</comment>
<proteinExistence type="predicted"/>
<evidence type="ECO:0000313" key="6">
    <source>
        <dbReference type="EMBL" id="MDQ8934846.1"/>
    </source>
</evidence>
<dbReference type="Proteomes" id="UP001243844">
    <property type="component" value="Unassembled WGS sequence"/>
</dbReference>
<evidence type="ECO:0000256" key="4">
    <source>
        <dbReference type="ARBA" id="ARBA00023026"/>
    </source>
</evidence>
<dbReference type="Pfam" id="PF04829">
    <property type="entry name" value="PT-VENN"/>
    <property type="match status" value="1"/>
</dbReference>
<dbReference type="RefSeq" id="WP_308981011.1">
    <property type="nucleotide sequence ID" value="NZ_JAVIDL010000005.1"/>
</dbReference>
<dbReference type="AlphaFoldDB" id="A0AAW8J481"/>
<gene>
    <name evidence="6" type="ORF">RFH47_03755</name>
</gene>